<gene>
    <name evidence="4" type="ORF">C8A03DRAFT_14073</name>
</gene>
<dbReference type="AlphaFoldDB" id="A0AAN7CCJ7"/>
<evidence type="ECO:0000313" key="4">
    <source>
        <dbReference type="EMBL" id="KAK4239529.1"/>
    </source>
</evidence>
<feature type="compositionally biased region" description="Low complexity" evidence="2">
    <location>
        <begin position="1"/>
        <end position="15"/>
    </location>
</feature>
<dbReference type="PANTHER" id="PTHR37534:SF2">
    <property type="entry name" value="N-ACETYLTRANSFERASE DOMAIN-CONTAINING PROTEIN"/>
    <property type="match status" value="1"/>
</dbReference>
<keyword evidence="1" id="KW-0539">Nucleus</keyword>
<keyword evidence="5" id="KW-1185">Reference proteome</keyword>
<dbReference type="Proteomes" id="UP001303760">
    <property type="component" value="Unassembled WGS sequence"/>
</dbReference>
<comment type="caution">
    <text evidence="4">The sequence shown here is derived from an EMBL/GenBank/DDBJ whole genome shotgun (WGS) entry which is preliminary data.</text>
</comment>
<organism evidence="4 5">
    <name type="scientific">Achaetomium macrosporum</name>
    <dbReference type="NCBI Taxonomy" id="79813"/>
    <lineage>
        <taxon>Eukaryota</taxon>
        <taxon>Fungi</taxon>
        <taxon>Dikarya</taxon>
        <taxon>Ascomycota</taxon>
        <taxon>Pezizomycotina</taxon>
        <taxon>Sordariomycetes</taxon>
        <taxon>Sordariomycetidae</taxon>
        <taxon>Sordariales</taxon>
        <taxon>Chaetomiaceae</taxon>
        <taxon>Achaetomium</taxon>
    </lineage>
</organism>
<reference evidence="4" key="2">
    <citation type="submission" date="2023-05" db="EMBL/GenBank/DDBJ databases">
        <authorList>
            <consortium name="Lawrence Berkeley National Laboratory"/>
            <person name="Steindorff A."/>
            <person name="Hensen N."/>
            <person name="Bonometti L."/>
            <person name="Westerberg I."/>
            <person name="Brannstrom I.O."/>
            <person name="Guillou S."/>
            <person name="Cros-Aarteil S."/>
            <person name="Calhoun S."/>
            <person name="Haridas S."/>
            <person name="Kuo A."/>
            <person name="Mondo S."/>
            <person name="Pangilinan J."/>
            <person name="Riley R."/>
            <person name="Labutti K."/>
            <person name="Andreopoulos B."/>
            <person name="Lipzen A."/>
            <person name="Chen C."/>
            <person name="Yanf M."/>
            <person name="Daum C."/>
            <person name="Ng V."/>
            <person name="Clum A."/>
            <person name="Ohm R."/>
            <person name="Martin F."/>
            <person name="Silar P."/>
            <person name="Natvig D."/>
            <person name="Lalanne C."/>
            <person name="Gautier V."/>
            <person name="Ament-Velasquez S.L."/>
            <person name="Kruys A."/>
            <person name="Hutchinson M.I."/>
            <person name="Powell A.J."/>
            <person name="Barry K."/>
            <person name="Miller A.N."/>
            <person name="Grigoriev I.V."/>
            <person name="Debuchy R."/>
            <person name="Gladieux P."/>
            <person name="Thoren M.H."/>
            <person name="Johannesson H."/>
        </authorList>
    </citation>
    <scope>NUCLEOTIDE SEQUENCE</scope>
    <source>
        <strain evidence="4">CBS 532.94</strain>
    </source>
</reference>
<evidence type="ECO:0000259" key="3">
    <source>
        <dbReference type="PROSITE" id="PS50048"/>
    </source>
</evidence>
<dbReference type="EMBL" id="MU860061">
    <property type="protein sequence ID" value="KAK4239529.1"/>
    <property type="molecule type" value="Genomic_DNA"/>
</dbReference>
<dbReference type="InterPro" id="IPR001138">
    <property type="entry name" value="Zn2Cys6_DnaBD"/>
</dbReference>
<evidence type="ECO:0000256" key="1">
    <source>
        <dbReference type="ARBA" id="ARBA00023242"/>
    </source>
</evidence>
<evidence type="ECO:0000313" key="5">
    <source>
        <dbReference type="Proteomes" id="UP001303760"/>
    </source>
</evidence>
<dbReference type="InterPro" id="IPR036864">
    <property type="entry name" value="Zn2-C6_fun-type_DNA-bd_sf"/>
</dbReference>
<dbReference type="Pfam" id="PF00172">
    <property type="entry name" value="Zn_clus"/>
    <property type="match status" value="1"/>
</dbReference>
<dbReference type="PROSITE" id="PS50048">
    <property type="entry name" value="ZN2_CY6_FUNGAL_2"/>
    <property type="match status" value="1"/>
</dbReference>
<dbReference type="PANTHER" id="PTHR37534">
    <property type="entry name" value="TRANSCRIPTIONAL ACTIVATOR PROTEIN UGA3"/>
    <property type="match status" value="1"/>
</dbReference>
<accession>A0AAN7CCJ7</accession>
<dbReference type="GO" id="GO:0000981">
    <property type="term" value="F:DNA-binding transcription factor activity, RNA polymerase II-specific"/>
    <property type="evidence" value="ECO:0007669"/>
    <property type="project" value="InterPro"/>
</dbReference>
<feature type="region of interest" description="Disordered" evidence="2">
    <location>
        <begin position="1"/>
        <end position="21"/>
    </location>
</feature>
<feature type="compositionally biased region" description="Polar residues" evidence="2">
    <location>
        <begin position="92"/>
        <end position="101"/>
    </location>
</feature>
<feature type="region of interest" description="Disordered" evidence="2">
    <location>
        <begin position="91"/>
        <end position="135"/>
    </location>
</feature>
<protein>
    <recommendedName>
        <fullName evidence="3">Zn(2)-C6 fungal-type domain-containing protein</fullName>
    </recommendedName>
</protein>
<dbReference type="GO" id="GO:0045944">
    <property type="term" value="P:positive regulation of transcription by RNA polymerase II"/>
    <property type="evidence" value="ECO:0007669"/>
    <property type="project" value="TreeGrafter"/>
</dbReference>
<dbReference type="GO" id="GO:0005634">
    <property type="term" value="C:nucleus"/>
    <property type="evidence" value="ECO:0007669"/>
    <property type="project" value="TreeGrafter"/>
</dbReference>
<name>A0AAN7CCJ7_9PEZI</name>
<proteinExistence type="predicted"/>
<feature type="compositionally biased region" description="Low complexity" evidence="2">
    <location>
        <begin position="113"/>
        <end position="122"/>
    </location>
</feature>
<feature type="compositionally biased region" description="Pro residues" evidence="2">
    <location>
        <begin position="123"/>
        <end position="132"/>
    </location>
</feature>
<evidence type="ECO:0000256" key="2">
    <source>
        <dbReference type="SAM" id="MobiDB-lite"/>
    </source>
</evidence>
<dbReference type="PROSITE" id="PS00463">
    <property type="entry name" value="ZN2_CY6_FUNGAL_1"/>
    <property type="match status" value="1"/>
</dbReference>
<dbReference type="GO" id="GO:0000976">
    <property type="term" value="F:transcription cis-regulatory region binding"/>
    <property type="evidence" value="ECO:0007669"/>
    <property type="project" value="TreeGrafter"/>
</dbReference>
<dbReference type="SUPFAM" id="SSF57701">
    <property type="entry name" value="Zn2/Cys6 DNA-binding domain"/>
    <property type="match status" value="1"/>
</dbReference>
<dbReference type="SMART" id="SM00066">
    <property type="entry name" value="GAL4"/>
    <property type="match status" value="1"/>
</dbReference>
<feature type="domain" description="Zn(2)-C6 fungal-type" evidence="3">
    <location>
        <begin position="26"/>
        <end position="54"/>
    </location>
</feature>
<dbReference type="Gene3D" id="4.10.240.10">
    <property type="entry name" value="Zn(2)-C6 fungal-type DNA-binding domain"/>
    <property type="match status" value="1"/>
</dbReference>
<dbReference type="CDD" id="cd00067">
    <property type="entry name" value="GAL4"/>
    <property type="match status" value="1"/>
</dbReference>
<sequence length="558" mass="63078">MPPSDPSTATTTSGPGSPPRSLAKFGCARCRKHHLKCDRVTPTCGRCLNAGKTCNPPGLRIRETNEKKFKFTQKQRWVRTPRRLVFIDESRTAANDASSPDSGPDEFETVCGSPTITSDVSPTPTPPLPATGPPRFRAASPPERLRLMMISSVINPPVPSCPSWPLTDREEARLFRHFVEKLAVWLDLCDPNHTFETVVPQQARDYPVLLNAMFALSARHLGQTHSDDNMRRRYNQLADMYNEACINIMKDALISASYQSGWTEQLFAATIILQVMEEMNAALYDDNDEGDIDQDKAAGSGHIPGMHKFVREQSFEPGTLGAASFWIGLRQEIYSAVEKRRPVGLNLVHPGLFDRSLGDADDYTWANRAVVHCADVLNFSFDPGHHQPYRWDELNRWNQRWLERKPRSYDPIFREHQDSAVFPEIWYHRSCQGRSVIGVTHHLLARLFLLSHQNSPASRDEIQESIRKTVREICGTGCGNQWTPPGIFTACMAISAFGSYFDGVEEQDAMLAILEQTQRNHARPTEKVILHMLHVWGRYDTLVRRPHEKTPPNAAQTD</sequence>
<reference evidence="4" key="1">
    <citation type="journal article" date="2023" name="Mol. Phylogenet. Evol.">
        <title>Genome-scale phylogeny and comparative genomics of the fungal order Sordariales.</title>
        <authorList>
            <person name="Hensen N."/>
            <person name="Bonometti L."/>
            <person name="Westerberg I."/>
            <person name="Brannstrom I.O."/>
            <person name="Guillou S."/>
            <person name="Cros-Aarteil S."/>
            <person name="Calhoun S."/>
            <person name="Haridas S."/>
            <person name="Kuo A."/>
            <person name="Mondo S."/>
            <person name="Pangilinan J."/>
            <person name="Riley R."/>
            <person name="LaButti K."/>
            <person name="Andreopoulos B."/>
            <person name="Lipzen A."/>
            <person name="Chen C."/>
            <person name="Yan M."/>
            <person name="Daum C."/>
            <person name="Ng V."/>
            <person name="Clum A."/>
            <person name="Steindorff A."/>
            <person name="Ohm R.A."/>
            <person name="Martin F."/>
            <person name="Silar P."/>
            <person name="Natvig D.O."/>
            <person name="Lalanne C."/>
            <person name="Gautier V."/>
            <person name="Ament-Velasquez S.L."/>
            <person name="Kruys A."/>
            <person name="Hutchinson M.I."/>
            <person name="Powell A.J."/>
            <person name="Barry K."/>
            <person name="Miller A.N."/>
            <person name="Grigoriev I.V."/>
            <person name="Debuchy R."/>
            <person name="Gladieux P."/>
            <person name="Hiltunen Thoren M."/>
            <person name="Johannesson H."/>
        </authorList>
    </citation>
    <scope>NUCLEOTIDE SEQUENCE</scope>
    <source>
        <strain evidence="4">CBS 532.94</strain>
    </source>
</reference>
<dbReference type="GO" id="GO:0008270">
    <property type="term" value="F:zinc ion binding"/>
    <property type="evidence" value="ECO:0007669"/>
    <property type="project" value="InterPro"/>
</dbReference>